<dbReference type="AlphaFoldDB" id="A0A1F5YSL5"/>
<dbReference type="InterPro" id="IPR032466">
    <property type="entry name" value="Metal_Hydrolase"/>
</dbReference>
<gene>
    <name evidence="4" type="ORF">A3F83_00280</name>
</gene>
<accession>A0A1F5YSL5</accession>
<evidence type="ECO:0000313" key="4">
    <source>
        <dbReference type="EMBL" id="OGG02892.1"/>
    </source>
</evidence>
<proteinExistence type="predicted"/>
<dbReference type="GO" id="GO:0019748">
    <property type="term" value="P:secondary metabolic process"/>
    <property type="evidence" value="ECO:0007669"/>
    <property type="project" value="TreeGrafter"/>
</dbReference>
<dbReference type="PANTHER" id="PTHR21240:SF28">
    <property type="entry name" value="ISO-OROTATE DECARBOXYLASE (EUROFUNG)"/>
    <property type="match status" value="1"/>
</dbReference>
<evidence type="ECO:0000313" key="5">
    <source>
        <dbReference type="Proteomes" id="UP000179129"/>
    </source>
</evidence>
<organism evidence="4 5">
    <name type="scientific">Candidatus Glassbacteria bacterium RIFCSPLOWO2_12_FULL_58_11</name>
    <dbReference type="NCBI Taxonomy" id="1817867"/>
    <lineage>
        <taxon>Bacteria</taxon>
        <taxon>Candidatus Glassiibacteriota</taxon>
    </lineage>
</organism>
<evidence type="ECO:0000256" key="1">
    <source>
        <dbReference type="ARBA" id="ARBA00023239"/>
    </source>
</evidence>
<dbReference type="Proteomes" id="UP000179129">
    <property type="component" value="Unassembled WGS sequence"/>
</dbReference>
<dbReference type="InterPro" id="IPR006680">
    <property type="entry name" value="Amidohydro-rel"/>
</dbReference>
<dbReference type="InterPro" id="IPR032465">
    <property type="entry name" value="ACMSD"/>
</dbReference>
<protein>
    <recommendedName>
        <fullName evidence="3">Amidohydrolase-related domain-containing protein</fullName>
    </recommendedName>
</protein>
<keyword evidence="2" id="KW-0732">Signal</keyword>
<dbReference type="EMBL" id="MFIX01000167">
    <property type="protein sequence ID" value="OGG02892.1"/>
    <property type="molecule type" value="Genomic_DNA"/>
</dbReference>
<name>A0A1F5YSL5_9BACT</name>
<evidence type="ECO:0000256" key="2">
    <source>
        <dbReference type="SAM" id="SignalP"/>
    </source>
</evidence>
<dbReference type="SUPFAM" id="SSF51556">
    <property type="entry name" value="Metallo-dependent hydrolases"/>
    <property type="match status" value="1"/>
</dbReference>
<feature type="signal peptide" evidence="2">
    <location>
        <begin position="1"/>
        <end position="23"/>
    </location>
</feature>
<sequence length="381" mass="44172">MSARKSLILALAVLPCAFLKIQAQESGLLLKDWAPLSQMVVKQTRVLKPKFPVIDVHNHLALFRGLDSLAYHLSEMDKAGVWKCVSLDGFHNTDLFQSWRKIGEDFFKEHLAACKAVAPERFLVFYVPYYEKIDEPQFGEKEAAKLEEAVKLGARGLKIHKILGLYLKDKSGRYVPVDDPRFDPIWAKCGELGIPVMIHVSDPKAFFTPVDRFNERYDELGEHPDWAFSDKQFYTKTELLAQRNRLIARHPETVFIGAHLGTLPEELDQVGMWLDMYPNFYVDIDARISELGRQPYTARKFMIKYQNRVMFGTDAAPDAELYRTYYRFLETDDEYFDYSNGLFNQGRWKIYGLYLPDEVLEKIYNKNALKIFSMYKGPKAS</sequence>
<comment type="caution">
    <text evidence="4">The sequence shown here is derived from an EMBL/GenBank/DDBJ whole genome shotgun (WGS) entry which is preliminary data.</text>
</comment>
<feature type="chain" id="PRO_5009522612" description="Amidohydrolase-related domain-containing protein" evidence="2">
    <location>
        <begin position="24"/>
        <end position="381"/>
    </location>
</feature>
<feature type="domain" description="Amidohydrolase-related" evidence="3">
    <location>
        <begin position="136"/>
        <end position="372"/>
    </location>
</feature>
<dbReference type="PANTHER" id="PTHR21240">
    <property type="entry name" value="2-AMINO-3-CARBOXYLMUCONATE-6-SEMIALDEHYDE DECARBOXYLASE"/>
    <property type="match status" value="1"/>
</dbReference>
<dbReference type="GO" id="GO:0016831">
    <property type="term" value="F:carboxy-lyase activity"/>
    <property type="evidence" value="ECO:0007669"/>
    <property type="project" value="InterPro"/>
</dbReference>
<evidence type="ECO:0000259" key="3">
    <source>
        <dbReference type="Pfam" id="PF04909"/>
    </source>
</evidence>
<dbReference type="GO" id="GO:0016787">
    <property type="term" value="F:hydrolase activity"/>
    <property type="evidence" value="ECO:0007669"/>
    <property type="project" value="InterPro"/>
</dbReference>
<dbReference type="STRING" id="1817867.A3F83_00280"/>
<dbReference type="Gene3D" id="3.20.20.140">
    <property type="entry name" value="Metal-dependent hydrolases"/>
    <property type="match status" value="1"/>
</dbReference>
<keyword evidence="1" id="KW-0456">Lyase</keyword>
<reference evidence="4 5" key="1">
    <citation type="journal article" date="2016" name="Nat. Commun.">
        <title>Thousands of microbial genomes shed light on interconnected biogeochemical processes in an aquifer system.</title>
        <authorList>
            <person name="Anantharaman K."/>
            <person name="Brown C.T."/>
            <person name="Hug L.A."/>
            <person name="Sharon I."/>
            <person name="Castelle C.J."/>
            <person name="Probst A.J."/>
            <person name="Thomas B.C."/>
            <person name="Singh A."/>
            <person name="Wilkins M.J."/>
            <person name="Karaoz U."/>
            <person name="Brodie E.L."/>
            <person name="Williams K.H."/>
            <person name="Hubbard S.S."/>
            <person name="Banfield J.F."/>
        </authorList>
    </citation>
    <scope>NUCLEOTIDE SEQUENCE [LARGE SCALE GENOMIC DNA]</scope>
</reference>
<dbReference type="Pfam" id="PF04909">
    <property type="entry name" value="Amidohydro_2"/>
    <property type="match status" value="1"/>
</dbReference>
<dbReference type="GO" id="GO:0005737">
    <property type="term" value="C:cytoplasm"/>
    <property type="evidence" value="ECO:0007669"/>
    <property type="project" value="TreeGrafter"/>
</dbReference>